<dbReference type="SUPFAM" id="SSF54001">
    <property type="entry name" value="Cysteine proteinases"/>
    <property type="match status" value="1"/>
</dbReference>
<feature type="domain" description="Peptidase C51" evidence="4">
    <location>
        <begin position="91"/>
        <end position="212"/>
    </location>
</feature>
<name>A0A1X0VCW5_LEUPS</name>
<dbReference type="Pfam" id="PF01476">
    <property type="entry name" value="LysM"/>
    <property type="match status" value="1"/>
</dbReference>
<dbReference type="Pfam" id="PF05257">
    <property type="entry name" value="CHAP"/>
    <property type="match status" value="1"/>
</dbReference>
<dbReference type="InterPro" id="IPR036779">
    <property type="entry name" value="LysM_dom_sf"/>
</dbReference>
<keyword evidence="2" id="KW-0378">Hydrolase</keyword>
<evidence type="ECO:0000259" key="5">
    <source>
        <dbReference type="PROSITE" id="PS51782"/>
    </source>
</evidence>
<dbReference type="GO" id="GO:0016787">
    <property type="term" value="F:hydrolase activity"/>
    <property type="evidence" value="ECO:0007669"/>
    <property type="project" value="UniProtKB-KW"/>
</dbReference>
<gene>
    <name evidence="6" type="ORF">BMR96_06295</name>
</gene>
<accession>A0A1X0VCW5</accession>
<dbReference type="Gene3D" id="3.10.350.10">
    <property type="entry name" value="LysM domain"/>
    <property type="match status" value="1"/>
</dbReference>
<dbReference type="SUPFAM" id="SSF54106">
    <property type="entry name" value="LysM domain"/>
    <property type="match status" value="1"/>
</dbReference>
<feature type="domain" description="LysM" evidence="5">
    <location>
        <begin position="30"/>
        <end position="75"/>
    </location>
</feature>
<dbReference type="SMART" id="SM00257">
    <property type="entry name" value="LysM"/>
    <property type="match status" value="1"/>
</dbReference>
<dbReference type="CDD" id="cd00118">
    <property type="entry name" value="LysM"/>
    <property type="match status" value="1"/>
</dbReference>
<dbReference type="Proteomes" id="UP000192288">
    <property type="component" value="Unassembled WGS sequence"/>
</dbReference>
<sequence length="214" mass="22958">MNSSLVKTIFLVAATMSAAFAMSNTEVSADTHRVVKGETVYDIALANNTSVSEIVRINGLPSNGHWIYVGNELKVNEQSETNASDKENNHDAAFVAIDKRNENINNAKNSYPFGQCTWYVKASLGWVGNYWGNAQDWAKSAKTAGYQVNGEAKPGSVAVFSPGLHGADATYGHVAVVEKVNSDGTILISEGNAGRGLYSTRTVPTASVQFIHQN</sequence>
<dbReference type="eggNOG" id="COG3942">
    <property type="taxonomic scope" value="Bacteria"/>
</dbReference>
<evidence type="ECO:0000256" key="2">
    <source>
        <dbReference type="ARBA" id="ARBA00022801"/>
    </source>
</evidence>
<dbReference type="AlphaFoldDB" id="A0A1X0VCW5"/>
<comment type="caution">
    <text evidence="6">The sequence shown here is derived from an EMBL/GenBank/DDBJ whole genome shotgun (WGS) entry which is preliminary data.</text>
</comment>
<evidence type="ECO:0000256" key="3">
    <source>
        <dbReference type="SAM" id="SignalP"/>
    </source>
</evidence>
<dbReference type="STRING" id="33968.BMS77_03615"/>
<feature type="chain" id="PRO_5039136002" evidence="3">
    <location>
        <begin position="22"/>
        <end position="214"/>
    </location>
</feature>
<dbReference type="PRINTS" id="PR01852">
    <property type="entry name" value="SIBAPROTEIN"/>
</dbReference>
<proteinExistence type="predicted"/>
<dbReference type="RefSeq" id="WP_080519088.1">
    <property type="nucleotide sequence ID" value="NZ_MPLS01000020.1"/>
</dbReference>
<dbReference type="InterPro" id="IPR007921">
    <property type="entry name" value="CHAP_dom"/>
</dbReference>
<keyword evidence="1 3" id="KW-0732">Signal</keyword>
<organism evidence="6 7">
    <name type="scientific">Leuconostoc pseudomesenteroides</name>
    <dbReference type="NCBI Taxonomy" id="33968"/>
    <lineage>
        <taxon>Bacteria</taxon>
        <taxon>Bacillati</taxon>
        <taxon>Bacillota</taxon>
        <taxon>Bacilli</taxon>
        <taxon>Lactobacillales</taxon>
        <taxon>Lactobacillaceae</taxon>
        <taxon>Leuconostoc</taxon>
    </lineage>
</organism>
<dbReference type="Gene3D" id="3.90.1720.10">
    <property type="entry name" value="endopeptidase domain like (from Nostoc punctiforme)"/>
    <property type="match status" value="1"/>
</dbReference>
<feature type="signal peptide" evidence="3">
    <location>
        <begin position="1"/>
        <end position="21"/>
    </location>
</feature>
<evidence type="ECO:0000313" key="6">
    <source>
        <dbReference type="EMBL" id="ORI97582.1"/>
    </source>
</evidence>
<evidence type="ECO:0000313" key="7">
    <source>
        <dbReference type="Proteomes" id="UP000192288"/>
    </source>
</evidence>
<dbReference type="PROSITE" id="PS50911">
    <property type="entry name" value="CHAP"/>
    <property type="match status" value="1"/>
</dbReference>
<dbReference type="EMBL" id="MPLS01000020">
    <property type="protein sequence ID" value="ORI97582.1"/>
    <property type="molecule type" value="Genomic_DNA"/>
</dbReference>
<reference evidence="6 7" key="1">
    <citation type="journal article" date="2017" name="Front. Microbiol.">
        <title>Genomic Characterization of Dairy Associated Leuconostoc Species and Diversity of Leuconostocs in Undefined Mixed Mesophilic Starter Cultures.</title>
        <authorList>
            <person name="Frantzen C.A."/>
            <person name="Kot W."/>
            <person name="Pedersen T.B."/>
            <person name="Ardo Y.M."/>
            <person name="Broadbent J.R."/>
            <person name="Neve H."/>
            <person name="Hansen L.H."/>
            <person name="Dal Bello F."/>
            <person name="Ostlie H.M."/>
            <person name="Kleppen H.P."/>
            <person name="Vogensen F.K."/>
            <person name="Holo H."/>
        </authorList>
    </citation>
    <scope>NUCLEOTIDE SEQUENCE [LARGE SCALE GENOMIC DNA]</scope>
    <source>
        <strain evidence="6 7">LMGCF08</strain>
    </source>
</reference>
<evidence type="ECO:0000259" key="4">
    <source>
        <dbReference type="PROSITE" id="PS50911"/>
    </source>
</evidence>
<protein>
    <submittedName>
        <fullName evidence="6">Lytic transglycosylase</fullName>
    </submittedName>
</protein>
<evidence type="ECO:0000256" key="1">
    <source>
        <dbReference type="ARBA" id="ARBA00022729"/>
    </source>
</evidence>
<dbReference type="InterPro" id="IPR038765">
    <property type="entry name" value="Papain-like_cys_pep_sf"/>
</dbReference>
<dbReference type="InterPro" id="IPR018392">
    <property type="entry name" value="LysM"/>
</dbReference>
<dbReference type="InterPro" id="IPR009148">
    <property type="entry name" value="PcsB-like"/>
</dbReference>
<dbReference type="PROSITE" id="PS51782">
    <property type="entry name" value="LYSM"/>
    <property type="match status" value="1"/>
</dbReference>